<organism evidence="2 3">
    <name type="scientific">Saccharibacillus brassicae</name>
    <dbReference type="NCBI Taxonomy" id="2583377"/>
    <lineage>
        <taxon>Bacteria</taxon>
        <taxon>Bacillati</taxon>
        <taxon>Bacillota</taxon>
        <taxon>Bacilli</taxon>
        <taxon>Bacillales</taxon>
        <taxon>Paenibacillaceae</taxon>
        <taxon>Saccharibacillus</taxon>
    </lineage>
</organism>
<dbReference type="GO" id="GO:0004519">
    <property type="term" value="F:endonuclease activity"/>
    <property type="evidence" value="ECO:0007669"/>
    <property type="project" value="UniProtKB-KW"/>
</dbReference>
<keyword evidence="2" id="KW-0378">Hydrolase</keyword>
<dbReference type="EMBL" id="CP041217">
    <property type="protein sequence ID" value="QDH22193.1"/>
    <property type="molecule type" value="Genomic_DNA"/>
</dbReference>
<evidence type="ECO:0000313" key="3">
    <source>
        <dbReference type="Proteomes" id="UP000316968"/>
    </source>
</evidence>
<keyword evidence="2" id="KW-0540">Nuclease</keyword>
<accession>A0A4Y6UWV2</accession>
<dbReference type="OrthoDB" id="436461at2"/>
<protein>
    <submittedName>
        <fullName evidence="2">Restriction endonuclease</fullName>
    </submittedName>
</protein>
<proteinExistence type="predicted"/>
<gene>
    <name evidence="2" type="ORF">FFV09_15885</name>
</gene>
<dbReference type="Proteomes" id="UP000316968">
    <property type="component" value="Chromosome"/>
</dbReference>
<dbReference type="Pfam" id="PF10593">
    <property type="entry name" value="Z1"/>
    <property type="match status" value="1"/>
</dbReference>
<keyword evidence="3" id="KW-1185">Reference proteome</keyword>
<name>A0A4Y6UWV2_SACBS</name>
<keyword evidence="2" id="KW-0255">Endonuclease</keyword>
<dbReference type="AlphaFoldDB" id="A0A4Y6UWV2"/>
<dbReference type="SUPFAM" id="SSF52540">
    <property type="entry name" value="P-loop containing nucleoside triphosphate hydrolases"/>
    <property type="match status" value="1"/>
</dbReference>
<dbReference type="RefSeq" id="WP_141448737.1">
    <property type="nucleotide sequence ID" value="NZ_CP041217.1"/>
</dbReference>
<dbReference type="KEGG" id="saca:FFV09_15885"/>
<evidence type="ECO:0000259" key="1">
    <source>
        <dbReference type="Pfam" id="PF10593"/>
    </source>
</evidence>
<dbReference type="InterPro" id="IPR018310">
    <property type="entry name" value="Put_endonuclease_Z1-dom"/>
</dbReference>
<dbReference type="InterPro" id="IPR027417">
    <property type="entry name" value="P-loop_NTPase"/>
</dbReference>
<evidence type="ECO:0000313" key="2">
    <source>
        <dbReference type="EMBL" id="QDH22193.1"/>
    </source>
</evidence>
<sequence length="623" mass="70650">MNYLESYLQTIISRGHLQLADSIKKTVEDVAPTYLEKFSFVDHEVGLLFGNVQSGKTGQMFGIISAASDLGFPVFIILTTDNVLLQQQTIDRVRADLNGYCVCDEYDSEVFVKNSLMEPVIIVLKKNVNTLKQWSNLLASTGFMKGNPLFIIDDEADAASLNTFVNKNKKSSINRYLEEIKTKSASSIYLQVTGTPQAILLQAKTSGWRPYFAYYFRPGNGYLGGDFFFPKTGFSQSVVVNELSENPLKATVVSHLVASAQILIAGGKVCNCLIHPSVRQAVHTQFYNDVKKELQFCIENINNLNFISELKKEFDQACPKKHERKTFEEVYEKIKNTLIKDEIKVLIMNGSSKVISDQYENGSNIIIGGNTLGRGVTFPGLQTIFYTRIAKKPQADTMWQHSRMFGYDRDAGLMKVFIDKKLYKLFSDINATNNSIISQVERGLKEIKIYYPQDILPTRKNVIYSKKIDIISGGTNYYPFSPKNNTIEDLNKLFQRFDETENYYQVSLRLIIEIFDHITSEADFRIKSFVNIIKSMLADFPVAQGILIVRRNRNVARGTGALLSPNDWQLGTTFQDKVVLTVYQVTGDKGWEGEKMWVPNIKLPNDVIYYSVNDDDAEELDDL</sequence>
<reference evidence="2 3" key="1">
    <citation type="submission" date="2019-06" db="EMBL/GenBank/DDBJ databases">
        <title>Saccharibacillus brassicae sp. nov., an endophytic bacterium isolated from Chinese cabbage seeds (Brassica pekinensis).</title>
        <authorList>
            <person name="Jiang L."/>
            <person name="Lee J."/>
            <person name="Kim S.W."/>
        </authorList>
    </citation>
    <scope>NUCLEOTIDE SEQUENCE [LARGE SCALE GENOMIC DNA]</scope>
    <source>
        <strain evidence="3">KCTC 43072 / ATSA2</strain>
    </source>
</reference>
<feature type="domain" description="Putative endonuclease Z1" evidence="1">
    <location>
        <begin position="248"/>
        <end position="442"/>
    </location>
</feature>